<feature type="region of interest" description="Disordered" evidence="1">
    <location>
        <begin position="43"/>
        <end position="109"/>
    </location>
</feature>
<name>A0A1I1TD86_9BACI</name>
<feature type="transmembrane region" description="Helical" evidence="2">
    <location>
        <begin position="21"/>
        <end position="41"/>
    </location>
</feature>
<sequence length="211" mass="23897">MPASRLNKYEKRRKNTKLISILSATGSVLAIVLLGLIIFGGSDEASETKDPLPENESVTKTEENENTAVNKSDTTENSLAKETNIENDSEMNGDVNLEQTEPSDDNVSEAYTGNWQAVGTEQTEPHTVNYSEGSQDRQEMRKAVAAATGLDEERFIMWWIKRNGDQRVINTVSSSDESELYRVYNTWVPDEGWQPTKVEKLKENDQKWRFE</sequence>
<proteinExistence type="predicted"/>
<keyword evidence="2" id="KW-1133">Transmembrane helix</keyword>
<feature type="domain" description="DUF1510" evidence="3">
    <location>
        <begin position="111"/>
        <end position="201"/>
    </location>
</feature>
<keyword evidence="2" id="KW-0812">Transmembrane</keyword>
<protein>
    <recommendedName>
        <fullName evidence="3">DUF1510 domain-containing protein</fullName>
    </recommendedName>
</protein>
<dbReference type="RefSeq" id="WP_090081338.1">
    <property type="nucleotide sequence ID" value="NZ_FOMR01000002.1"/>
</dbReference>
<evidence type="ECO:0000256" key="2">
    <source>
        <dbReference type="SAM" id="Phobius"/>
    </source>
</evidence>
<keyword evidence="5" id="KW-1185">Reference proteome</keyword>
<keyword evidence="2" id="KW-0472">Membrane</keyword>
<evidence type="ECO:0000259" key="3">
    <source>
        <dbReference type="Pfam" id="PF07423"/>
    </source>
</evidence>
<dbReference type="EMBL" id="FOMR01000002">
    <property type="protein sequence ID" value="SFD56549.1"/>
    <property type="molecule type" value="Genomic_DNA"/>
</dbReference>
<evidence type="ECO:0000256" key="1">
    <source>
        <dbReference type="SAM" id="MobiDB-lite"/>
    </source>
</evidence>
<organism evidence="4 5">
    <name type="scientific">Lentibacillus persicus</name>
    <dbReference type="NCBI Taxonomy" id="640948"/>
    <lineage>
        <taxon>Bacteria</taxon>
        <taxon>Bacillati</taxon>
        <taxon>Bacillota</taxon>
        <taxon>Bacilli</taxon>
        <taxon>Bacillales</taxon>
        <taxon>Bacillaceae</taxon>
        <taxon>Lentibacillus</taxon>
    </lineage>
</organism>
<dbReference type="Pfam" id="PF07423">
    <property type="entry name" value="DUF1510"/>
    <property type="match status" value="1"/>
</dbReference>
<reference evidence="5" key="1">
    <citation type="submission" date="2016-10" db="EMBL/GenBank/DDBJ databases">
        <authorList>
            <person name="Varghese N."/>
            <person name="Submissions S."/>
        </authorList>
    </citation>
    <scope>NUCLEOTIDE SEQUENCE [LARGE SCALE GENOMIC DNA]</scope>
    <source>
        <strain evidence="5">DSM 22530</strain>
    </source>
</reference>
<gene>
    <name evidence="4" type="ORF">SAMN05216238_102224</name>
</gene>
<dbReference type="Proteomes" id="UP000199474">
    <property type="component" value="Unassembled WGS sequence"/>
</dbReference>
<feature type="compositionally biased region" description="Basic and acidic residues" evidence="1">
    <location>
        <begin position="46"/>
        <end position="63"/>
    </location>
</feature>
<accession>A0A1I1TD86</accession>
<evidence type="ECO:0000313" key="4">
    <source>
        <dbReference type="EMBL" id="SFD56549.1"/>
    </source>
</evidence>
<dbReference type="OrthoDB" id="2168558at2"/>
<dbReference type="InterPro" id="IPR009988">
    <property type="entry name" value="DUF1510"/>
</dbReference>
<dbReference type="AlphaFoldDB" id="A0A1I1TD86"/>
<feature type="compositionally biased region" description="Polar residues" evidence="1">
    <location>
        <begin position="66"/>
        <end position="81"/>
    </location>
</feature>
<evidence type="ECO:0000313" key="5">
    <source>
        <dbReference type="Proteomes" id="UP000199474"/>
    </source>
</evidence>
<dbReference type="STRING" id="640948.SAMN05216238_102224"/>